<evidence type="ECO:0000313" key="3">
    <source>
        <dbReference type="Proteomes" id="UP000307943"/>
    </source>
</evidence>
<keyword evidence="1" id="KW-1133">Transmembrane helix</keyword>
<evidence type="ECO:0000256" key="1">
    <source>
        <dbReference type="SAM" id="Phobius"/>
    </source>
</evidence>
<name>A0A5C4T5I7_9BACL</name>
<protein>
    <submittedName>
        <fullName evidence="2">Endolytic transglycosylase MltG</fullName>
    </submittedName>
</protein>
<feature type="transmembrane region" description="Helical" evidence="1">
    <location>
        <begin position="6"/>
        <end position="26"/>
    </location>
</feature>
<dbReference type="AlphaFoldDB" id="A0A5C4T5I7"/>
<evidence type="ECO:0000313" key="2">
    <source>
        <dbReference type="EMBL" id="TNJ64322.1"/>
    </source>
</evidence>
<dbReference type="RefSeq" id="WP_139604248.1">
    <property type="nucleotide sequence ID" value="NZ_VDCQ01000031.1"/>
</dbReference>
<comment type="caution">
    <text evidence="2">The sequence shown here is derived from an EMBL/GenBank/DDBJ whole genome shotgun (WGS) entry which is preliminary data.</text>
</comment>
<sequence length="175" mass="19213">MFKNKFFLYGLGLGLIAGAVLLQLMFKVDEMEGRTLDAGQSASALEQLQAQADKLNYKIVPKAQTIYSDKDIETLKQKAAEEERNKIAKQTASPTVQGASTSQPAAKTVRTVYISERMDASQVADMFVKANLLPDTSGLVASLYQKKLTTRIRAGSYSFEDQPTVDDIIAQITIQ</sequence>
<dbReference type="EMBL" id="VDCQ01000031">
    <property type="protein sequence ID" value="TNJ64322.1"/>
    <property type="molecule type" value="Genomic_DNA"/>
</dbReference>
<keyword evidence="1" id="KW-0812">Transmembrane</keyword>
<dbReference type="OrthoDB" id="2626905at2"/>
<dbReference type="Proteomes" id="UP000307943">
    <property type="component" value="Unassembled WGS sequence"/>
</dbReference>
<proteinExistence type="predicted"/>
<accession>A0A5C4T5I7</accession>
<gene>
    <name evidence="2" type="ORF">FE784_21265</name>
</gene>
<reference evidence="2 3" key="1">
    <citation type="submission" date="2019-05" db="EMBL/GenBank/DDBJ databases">
        <title>We sequenced the genome of Paenibacillus hemerocallicola KCTC 33185 for further insight into its adaptation and study the phylogeny of Paenibacillus.</title>
        <authorList>
            <person name="Narsing Rao M.P."/>
        </authorList>
    </citation>
    <scope>NUCLEOTIDE SEQUENCE [LARGE SCALE GENOMIC DNA]</scope>
    <source>
        <strain evidence="2 3">KCTC 33185</strain>
    </source>
</reference>
<keyword evidence="1" id="KW-0472">Membrane</keyword>
<organism evidence="2 3">
    <name type="scientific">Paenibacillus hemerocallicola</name>
    <dbReference type="NCBI Taxonomy" id="1172614"/>
    <lineage>
        <taxon>Bacteria</taxon>
        <taxon>Bacillati</taxon>
        <taxon>Bacillota</taxon>
        <taxon>Bacilli</taxon>
        <taxon>Bacillales</taxon>
        <taxon>Paenibacillaceae</taxon>
        <taxon>Paenibacillus</taxon>
    </lineage>
</organism>
<dbReference type="Gene3D" id="3.30.1490.480">
    <property type="entry name" value="Endolytic murein transglycosylase"/>
    <property type="match status" value="1"/>
</dbReference>
<keyword evidence="3" id="KW-1185">Reference proteome</keyword>